<keyword evidence="3" id="KW-0934">Plastid</keyword>
<keyword evidence="2" id="KW-1133">Transmembrane helix</keyword>
<reference evidence="3" key="2">
    <citation type="journal article" date="2019" name="Mol. Phylogenet. Evol.">
        <title>Reassessment of the classification of bryopsidales (chlorophyta) based on chloroplast phylogenomic analyses.</title>
        <authorList>
            <person name="Cremen M.C."/>
            <person name="Leliaert F."/>
            <person name="West J."/>
            <person name="Lam D.W."/>
            <person name="Shimada S."/>
            <person name="Lopez-Bautista J.M."/>
            <person name="Verbruggen H."/>
        </authorList>
    </citation>
    <scope>NUCLEOTIDE SEQUENCE</scope>
</reference>
<feature type="transmembrane region" description="Helical" evidence="2">
    <location>
        <begin position="25"/>
        <end position="45"/>
    </location>
</feature>
<evidence type="ECO:0008006" key="4">
    <source>
        <dbReference type="Google" id="ProtNLM"/>
    </source>
</evidence>
<name>A0A386AYP0_9CHLO</name>
<sequence length="105" mass="12567">MIIPKYKMHKFSIKKIQFLKSNLDFLFKWFFIGFIFGNIFGSFLIFLRKWILWDGLVIFFVLLILETINYIFLYKIKRKSSRSLIISIRIGLLLGFLIDAYKVGS</sequence>
<dbReference type="Pfam" id="PF04483">
    <property type="entry name" value="DUF565"/>
    <property type="match status" value="1"/>
</dbReference>
<keyword evidence="3" id="KW-0150">Chloroplast</keyword>
<keyword evidence="2" id="KW-0472">Membrane</keyword>
<geneLocation type="chloroplast" evidence="3"/>
<dbReference type="InterPro" id="IPR007572">
    <property type="entry name" value="Uncharacterised_Ycf20"/>
</dbReference>
<reference evidence="3" key="1">
    <citation type="submission" date="2018-07" db="EMBL/GenBank/DDBJ databases">
        <authorList>
            <person name="Quirk P.G."/>
            <person name="Krulwich T.A."/>
        </authorList>
    </citation>
    <scope>NUCLEOTIDE SEQUENCE</scope>
</reference>
<accession>A0A386AYP0</accession>
<proteinExistence type="inferred from homology"/>
<evidence type="ECO:0000256" key="2">
    <source>
        <dbReference type="SAM" id="Phobius"/>
    </source>
</evidence>
<gene>
    <name evidence="3" type="primary">ycf20</name>
</gene>
<feature type="transmembrane region" description="Helical" evidence="2">
    <location>
        <begin position="51"/>
        <end position="72"/>
    </location>
</feature>
<comment type="similarity">
    <text evidence="1">Belongs to the ycf20 family.</text>
</comment>
<keyword evidence="2" id="KW-0812">Transmembrane</keyword>
<feature type="transmembrane region" description="Helical" evidence="2">
    <location>
        <begin position="84"/>
        <end position="101"/>
    </location>
</feature>
<dbReference type="EMBL" id="MH591098">
    <property type="protein sequence ID" value="AYC64556.1"/>
    <property type="molecule type" value="Genomic_DNA"/>
</dbReference>
<evidence type="ECO:0000313" key="3">
    <source>
        <dbReference type="EMBL" id="AYC64556.1"/>
    </source>
</evidence>
<dbReference type="AlphaFoldDB" id="A0A386AYP0"/>
<organism evidence="3">
    <name type="scientific">Pseudoderbesia arbuscula</name>
    <dbReference type="NCBI Taxonomy" id="2320809"/>
    <lineage>
        <taxon>Eukaryota</taxon>
        <taxon>Viridiplantae</taxon>
        <taxon>Chlorophyta</taxon>
        <taxon>core chlorophytes</taxon>
        <taxon>Ulvophyceae</taxon>
        <taxon>TCBD clade</taxon>
        <taxon>Bryopsidales</taxon>
        <taxon>Bryopsidineae</taxon>
        <taxon>Bryopsidaceae</taxon>
        <taxon>Pseudoderbesia</taxon>
    </lineage>
</organism>
<evidence type="ECO:0000256" key="1">
    <source>
        <dbReference type="ARBA" id="ARBA00009846"/>
    </source>
</evidence>
<protein>
    <recommendedName>
        <fullName evidence="4">Ycf20</fullName>
    </recommendedName>
</protein>